<accession>A0A3Q9G7C0</accession>
<feature type="domain" description="Phosphodiester glycosidase" evidence="2">
    <location>
        <begin position="28"/>
        <end position="202"/>
    </location>
</feature>
<dbReference type="OrthoDB" id="9758772at2"/>
<dbReference type="SUPFAM" id="SSF49373">
    <property type="entry name" value="Invasin/intimin cell-adhesion fragments"/>
    <property type="match status" value="1"/>
</dbReference>
<dbReference type="InterPro" id="IPR028994">
    <property type="entry name" value="Integrin_alpha_N"/>
</dbReference>
<organism evidence="3 4">
    <name type="scientific">Flaviflexus ciconiae</name>
    <dbReference type="NCBI Taxonomy" id="2496867"/>
    <lineage>
        <taxon>Bacteria</taxon>
        <taxon>Bacillati</taxon>
        <taxon>Actinomycetota</taxon>
        <taxon>Actinomycetes</taxon>
        <taxon>Actinomycetales</taxon>
        <taxon>Actinomycetaceae</taxon>
        <taxon>Flaviflexus</taxon>
    </lineage>
</organism>
<dbReference type="InterPro" id="IPR018711">
    <property type="entry name" value="NAGPA"/>
</dbReference>
<dbReference type="Gene3D" id="2.60.40.1080">
    <property type="match status" value="1"/>
</dbReference>
<evidence type="ECO:0000259" key="2">
    <source>
        <dbReference type="Pfam" id="PF09992"/>
    </source>
</evidence>
<dbReference type="Pfam" id="PF00149">
    <property type="entry name" value="Metallophos"/>
    <property type="match status" value="1"/>
</dbReference>
<dbReference type="GO" id="GO:0016787">
    <property type="term" value="F:hydrolase activity"/>
    <property type="evidence" value="ECO:0007669"/>
    <property type="project" value="InterPro"/>
</dbReference>
<reference evidence="3 4" key="1">
    <citation type="submission" date="2018-12" db="EMBL/GenBank/DDBJ databases">
        <title>Complete genome sequence of Flaviflexus sp. H23T48.</title>
        <authorList>
            <person name="Bae J.-W."/>
            <person name="Lee J.-Y."/>
        </authorList>
    </citation>
    <scope>NUCLEOTIDE SEQUENCE [LARGE SCALE GENOMIC DNA]</scope>
    <source>
        <strain evidence="3 4">H23T48</strain>
    </source>
</reference>
<dbReference type="Pfam" id="PF09992">
    <property type="entry name" value="NAGPA"/>
    <property type="match status" value="1"/>
</dbReference>
<dbReference type="KEGG" id="flh:EJ997_08455"/>
<evidence type="ECO:0000313" key="3">
    <source>
        <dbReference type="EMBL" id="AZQ77356.1"/>
    </source>
</evidence>
<evidence type="ECO:0000313" key="4">
    <source>
        <dbReference type="Proteomes" id="UP000280344"/>
    </source>
</evidence>
<gene>
    <name evidence="3" type="ORF">EJ997_08455</name>
</gene>
<dbReference type="SUPFAM" id="SSF69318">
    <property type="entry name" value="Integrin alpha N-terminal domain"/>
    <property type="match status" value="1"/>
</dbReference>
<protein>
    <submittedName>
        <fullName evidence="3">Metallophosphoesterase</fullName>
    </submittedName>
</protein>
<dbReference type="InterPro" id="IPR029052">
    <property type="entry name" value="Metallo-depent_PP-like"/>
</dbReference>
<dbReference type="SUPFAM" id="SSF56300">
    <property type="entry name" value="Metallo-dependent phosphatases"/>
    <property type="match status" value="1"/>
</dbReference>
<sequence>MLGEGQVGLFNHLWGDYTRDRALDGGTGTEILINPDGVVTSVGIPATGQLPEGVTSLVERDRAGSENALDAISVGDTLTVESSVTSDAGEISAAIGANAMLVADGEPVGSGTATAPRTAIGFNEAGTVMYLLVVDGRQASSDGLGLADLGVLMAELGIYSGANLDGGGSTTMGAVPPGETEAQIPHNPSDGYERPVPNGIGLYVERGSGEVIGYSISSLLQVGQPDRVFPGLTRQIQAKGYDETGSAVPGTVPAWSTSTGSVAVESNGDHTATLTGVAAGSDTVTASQNDANGTMNVQVLGELDRIELSPSVIQLSTSDEVGSFTVYGYDKHGYRAPIDANDVVIEGDEAGSFTIESGTSGTFAVTANEENAASPISVSVNGIKAEAALTVGVDTLPLVDFSDAAEWTAGQARAPGVTVTPAEGHEGKNGVAIDFDFTQSTGTRGAYAVAPNGGFEIPGQPTALTAWVNGNKDGAWPRIQVRQADGTTTQLDGPTEVFEGWQQVTFAVPCGVEYPLTFQMYRIMETRPAAQYTDTVIISDLQALVPTEVELPKTEEVTDSVVVPTGATDDSPLRIAVVSDAQFVARNPESGAVEGARESFREVLAEDPDLLIINGDFVDEAAPEDSELAQRIIDEELGDFPYIYVPGNHEIMGGDIQNFIDAFGATNGYLDVDGTRLIYLNSAPGSLSHDFAQLTMAKNALDDAAVNDDITGVLVFQHHPVDDPLPTKASQLSNRLDAEMLRDWLEEFRAESGKQVSNIAAGVGIFHAMTLDGIPYFINGNAGKSPTGGSSGSFTGWTMVGIDPAGATSNNPRDWISFEVNTRVDEDGLSLGEVPSSFEEYGEAVTLNPTMVQDDGVRSMPVAWPMSYAWSGENVHVGSVDEAPEGTVAAFNAETNTLTPLAPGDASLTLAVNNKTVTAEFTVEADIIIVTPEAPVFEANVITIPEVEGVDYVIGDQVVSGDVEITEDVTVVARALEGYALDETATASWDFVYVAPAPEVGNLFYFVNSWDKTTEDVRIAFGNEGDEIFVGDWDGDGKDTLAIRRGNEFFVNNELTGDLPQDTFHYGRPGDDVIVGDWDGDGTDTLGVRRGSMFYLVNELKGGHADISFNYGREADVVHVGDWDGDKIDTIMVQRGKAFFANNALIGGNAEEEFFYGKLGDEVFAGDFDGDEVDTLAVRRGNTFYVKNEIAGGNADIEINYGKATDVIHIGDWDGDGVDTPVVNRYVG</sequence>
<dbReference type="InterPro" id="IPR008964">
    <property type="entry name" value="Invasin/intimin_cell_adhesion"/>
</dbReference>
<dbReference type="InterPro" id="IPR004843">
    <property type="entry name" value="Calcineurin-like_PHP"/>
</dbReference>
<dbReference type="AlphaFoldDB" id="A0A3Q9G7C0"/>
<name>A0A3Q9G7C0_9ACTO</name>
<dbReference type="InterPro" id="IPR051918">
    <property type="entry name" value="STPP_CPPED1"/>
</dbReference>
<proteinExistence type="predicted"/>
<dbReference type="Proteomes" id="UP000280344">
    <property type="component" value="Chromosome"/>
</dbReference>
<dbReference type="Gene3D" id="3.60.21.10">
    <property type="match status" value="1"/>
</dbReference>
<dbReference type="EMBL" id="CP034593">
    <property type="protein sequence ID" value="AZQ77356.1"/>
    <property type="molecule type" value="Genomic_DNA"/>
</dbReference>
<evidence type="ECO:0000259" key="1">
    <source>
        <dbReference type="Pfam" id="PF00149"/>
    </source>
</evidence>
<dbReference type="PANTHER" id="PTHR43143:SF1">
    <property type="entry name" value="SERINE_THREONINE-PROTEIN PHOSPHATASE CPPED1"/>
    <property type="match status" value="1"/>
</dbReference>
<keyword evidence="4" id="KW-1185">Reference proteome</keyword>
<dbReference type="PANTHER" id="PTHR43143">
    <property type="entry name" value="METALLOPHOSPHOESTERASE, CALCINEURIN SUPERFAMILY"/>
    <property type="match status" value="1"/>
</dbReference>
<feature type="domain" description="Calcineurin-like phosphoesterase" evidence="1">
    <location>
        <begin position="573"/>
        <end position="749"/>
    </location>
</feature>